<comment type="caution">
    <text evidence="2">The sequence shown here is derived from an EMBL/GenBank/DDBJ whole genome shotgun (WGS) entry which is preliminary data.</text>
</comment>
<feature type="compositionally biased region" description="Polar residues" evidence="1">
    <location>
        <begin position="10"/>
        <end position="31"/>
    </location>
</feature>
<dbReference type="Proteomes" id="UP000187203">
    <property type="component" value="Unassembled WGS sequence"/>
</dbReference>
<protein>
    <submittedName>
        <fullName evidence="2">Uncharacterized protein</fullName>
    </submittedName>
</protein>
<accession>A0A1R3HMR7</accession>
<evidence type="ECO:0000313" key="2">
    <source>
        <dbReference type="EMBL" id="OMO71521.1"/>
    </source>
</evidence>
<name>A0A1R3HMR7_9ROSI</name>
<gene>
    <name evidence="2" type="ORF">COLO4_28202</name>
</gene>
<keyword evidence="3" id="KW-1185">Reference proteome</keyword>
<sequence>MERRGRSWDPRTTNKSPRGPRQQSVPPSTLTAERRYSVVALGSKVRGVVPQWGKRRQARISVTATVNAHVSPERQGVNYKPPVKQVQGRHVEGRRNFGKVKRTAHP</sequence>
<dbReference type="EMBL" id="AWUE01019777">
    <property type="protein sequence ID" value="OMO71521.1"/>
    <property type="molecule type" value="Genomic_DNA"/>
</dbReference>
<evidence type="ECO:0000313" key="3">
    <source>
        <dbReference type="Proteomes" id="UP000187203"/>
    </source>
</evidence>
<evidence type="ECO:0000256" key="1">
    <source>
        <dbReference type="SAM" id="MobiDB-lite"/>
    </source>
</evidence>
<dbReference type="AlphaFoldDB" id="A0A1R3HMR7"/>
<feature type="compositionally biased region" description="Basic residues" evidence="1">
    <location>
        <begin position="96"/>
        <end position="106"/>
    </location>
</feature>
<organism evidence="2 3">
    <name type="scientific">Corchorus olitorius</name>
    <dbReference type="NCBI Taxonomy" id="93759"/>
    <lineage>
        <taxon>Eukaryota</taxon>
        <taxon>Viridiplantae</taxon>
        <taxon>Streptophyta</taxon>
        <taxon>Embryophyta</taxon>
        <taxon>Tracheophyta</taxon>
        <taxon>Spermatophyta</taxon>
        <taxon>Magnoliopsida</taxon>
        <taxon>eudicotyledons</taxon>
        <taxon>Gunneridae</taxon>
        <taxon>Pentapetalae</taxon>
        <taxon>rosids</taxon>
        <taxon>malvids</taxon>
        <taxon>Malvales</taxon>
        <taxon>Malvaceae</taxon>
        <taxon>Grewioideae</taxon>
        <taxon>Apeibeae</taxon>
        <taxon>Corchorus</taxon>
    </lineage>
</organism>
<feature type="region of interest" description="Disordered" evidence="1">
    <location>
        <begin position="1"/>
        <end position="31"/>
    </location>
</feature>
<reference evidence="3" key="1">
    <citation type="submission" date="2013-09" db="EMBL/GenBank/DDBJ databases">
        <title>Corchorus olitorius genome sequencing.</title>
        <authorList>
            <person name="Alam M."/>
            <person name="Haque M.S."/>
            <person name="Islam M.S."/>
            <person name="Emdad E.M."/>
            <person name="Islam M.M."/>
            <person name="Ahmed B."/>
            <person name="Halim A."/>
            <person name="Hossen Q.M.M."/>
            <person name="Hossain M.Z."/>
            <person name="Ahmed R."/>
            <person name="Khan M.M."/>
            <person name="Islam R."/>
            <person name="Rashid M.M."/>
            <person name="Khan S.A."/>
            <person name="Rahman M.S."/>
            <person name="Alam M."/>
            <person name="Yahiya A.S."/>
            <person name="Khan M.S."/>
            <person name="Azam M.S."/>
            <person name="Haque T."/>
            <person name="Lashkar M.Z.H."/>
            <person name="Akhand A.I."/>
            <person name="Morshed G."/>
            <person name="Roy S."/>
            <person name="Uddin K.S."/>
            <person name="Rabeya T."/>
            <person name="Hossain A.S."/>
            <person name="Chowdhury A."/>
            <person name="Snigdha A.R."/>
            <person name="Mortoza M.S."/>
            <person name="Matin S.A."/>
            <person name="Hoque S.M.E."/>
            <person name="Islam M.K."/>
            <person name="Roy D.K."/>
            <person name="Haider R."/>
            <person name="Moosa M.M."/>
            <person name="Elias S.M."/>
            <person name="Hasan A.M."/>
            <person name="Jahan S."/>
            <person name="Shafiuddin M."/>
            <person name="Mahmood N."/>
            <person name="Shommy N.S."/>
        </authorList>
    </citation>
    <scope>NUCLEOTIDE SEQUENCE [LARGE SCALE GENOMIC DNA]</scope>
    <source>
        <strain evidence="3">cv. O-4</strain>
    </source>
</reference>
<proteinExistence type="predicted"/>
<feature type="region of interest" description="Disordered" evidence="1">
    <location>
        <begin position="74"/>
        <end position="106"/>
    </location>
</feature>